<accession>A0A1R3J8P5</accession>
<sequence>MAEDQQKMDLKELEMKHAADHTSVSLSTLLKERDELLEFHAEVRRTFQNIRESMQKMSVENKRVANHLREQLGTLEQGRKTLLKRKLLPEITMNETANFVTDKIVSKLEEDEKVPSARTHTHRDREVELVPFHQDSFFPGELWLEERRTTTMRRSSSDRDEMRILRKLTLLPKFCTSDFSSSSSIGCAKMFLP</sequence>
<dbReference type="EMBL" id="AWUE01016472">
    <property type="protein sequence ID" value="OMO91212.1"/>
    <property type="molecule type" value="Genomic_DNA"/>
</dbReference>
<comment type="caution">
    <text evidence="1">The sequence shown here is derived from an EMBL/GenBank/DDBJ whole genome shotgun (WGS) entry which is preliminary data.</text>
</comment>
<protein>
    <submittedName>
        <fullName evidence="1">Uncharacterized protein</fullName>
    </submittedName>
</protein>
<keyword evidence="2" id="KW-1185">Reference proteome</keyword>
<proteinExistence type="predicted"/>
<evidence type="ECO:0000313" key="1">
    <source>
        <dbReference type="EMBL" id="OMO91212.1"/>
    </source>
</evidence>
<dbReference type="AlphaFoldDB" id="A0A1R3J8P5"/>
<dbReference type="Proteomes" id="UP000187203">
    <property type="component" value="Unassembled WGS sequence"/>
</dbReference>
<gene>
    <name evidence="1" type="ORF">COLO4_18520</name>
</gene>
<name>A0A1R3J8P5_9ROSI</name>
<reference evidence="2" key="1">
    <citation type="submission" date="2013-09" db="EMBL/GenBank/DDBJ databases">
        <title>Corchorus olitorius genome sequencing.</title>
        <authorList>
            <person name="Alam M."/>
            <person name="Haque M.S."/>
            <person name="Islam M.S."/>
            <person name="Emdad E.M."/>
            <person name="Islam M.M."/>
            <person name="Ahmed B."/>
            <person name="Halim A."/>
            <person name="Hossen Q.M.M."/>
            <person name="Hossain M.Z."/>
            <person name="Ahmed R."/>
            <person name="Khan M.M."/>
            <person name="Islam R."/>
            <person name="Rashid M.M."/>
            <person name="Khan S.A."/>
            <person name="Rahman M.S."/>
            <person name="Alam M."/>
            <person name="Yahiya A.S."/>
            <person name="Khan M.S."/>
            <person name="Azam M.S."/>
            <person name="Haque T."/>
            <person name="Lashkar M.Z.H."/>
            <person name="Akhand A.I."/>
            <person name="Morshed G."/>
            <person name="Roy S."/>
            <person name="Uddin K.S."/>
            <person name="Rabeya T."/>
            <person name="Hossain A.S."/>
            <person name="Chowdhury A."/>
            <person name="Snigdha A.R."/>
            <person name="Mortoza M.S."/>
            <person name="Matin S.A."/>
            <person name="Hoque S.M.E."/>
            <person name="Islam M.K."/>
            <person name="Roy D.K."/>
            <person name="Haider R."/>
            <person name="Moosa M.M."/>
            <person name="Elias S.M."/>
            <person name="Hasan A.M."/>
            <person name="Jahan S."/>
            <person name="Shafiuddin M."/>
            <person name="Mahmood N."/>
            <person name="Shommy N.S."/>
        </authorList>
    </citation>
    <scope>NUCLEOTIDE SEQUENCE [LARGE SCALE GENOMIC DNA]</scope>
    <source>
        <strain evidence="2">cv. O-4</strain>
    </source>
</reference>
<organism evidence="1 2">
    <name type="scientific">Corchorus olitorius</name>
    <dbReference type="NCBI Taxonomy" id="93759"/>
    <lineage>
        <taxon>Eukaryota</taxon>
        <taxon>Viridiplantae</taxon>
        <taxon>Streptophyta</taxon>
        <taxon>Embryophyta</taxon>
        <taxon>Tracheophyta</taxon>
        <taxon>Spermatophyta</taxon>
        <taxon>Magnoliopsida</taxon>
        <taxon>eudicotyledons</taxon>
        <taxon>Gunneridae</taxon>
        <taxon>Pentapetalae</taxon>
        <taxon>rosids</taxon>
        <taxon>malvids</taxon>
        <taxon>Malvales</taxon>
        <taxon>Malvaceae</taxon>
        <taxon>Grewioideae</taxon>
        <taxon>Apeibeae</taxon>
        <taxon>Corchorus</taxon>
    </lineage>
</organism>
<evidence type="ECO:0000313" key="2">
    <source>
        <dbReference type="Proteomes" id="UP000187203"/>
    </source>
</evidence>